<sequence>MPRADSDAGSDSSYMASDTGSADSSVSFTQILRVPRPDLVDFLSEDDLPSSAGTLPTPSDILYSRQIPQARLAKSRLIKVLRREPAIGEEGTTGEGLVPSEAADEPEGGEEYQDSGQPLEPSSSSAAAIVAAEAQVAAEEGNGAQEEEIVGASVEGETGGADDGSEPAEGSEQAEEEEADEDDEQPSFGPAVQAVHAITSIAELDRKFEAFRRRSTWFKWDPKVRNNSKTKRQPFIALGDPALMGKNVNSEPTLKIDTLVTIREEAAEGAEKKALKYNKKENLPVRLNEYSKLFGPLCRESARFISAVLQVCANDGEVDELMNNGDFDVYRHDPGETTLFTAIRDHIEKIFDKYKCDYPEPNLVTKLCALLVDGYEQDGIATSQNGQMPRLADPSGGDNKQFAYGAVGVGALVIGIRLLRPFITATSSYVPFKRTVERTITIRVREIGTLSFGLPRTKGNSQRQRFLVSTTKQTPPPPPPTSPPLLTFPHLVTDPPDALGRVRSYAPSLSADDAQRSVNVLGWVNHVLAEMGITALKSKETQDFWKGVLTKLNETPLPIAKRKRVGYVLHSYATRGQTIHRGTLIDPVEGSVRMEGGWSIYDEGLAASAVQVGNEVFAETGDFRLAERRMAALLDVGEGVLDEEQATALVQHPPVNIRANYVECAGCGVEKPLDEFYDPSEGEGYAYSRILCRECGPFAEEGAFSPRYDSFRQLRKILGFEGMDKAKSTPKSLARAYDGKYGFDFHSGMGYDKYSQMPVAIATDEPTTVSLDSVAPLPVSATENFVRHADLRNLVPTLRTTNFAVGSRDRHTAEVIITVARLLPLVHDLNFARTQRKLTASESKALVVATQVLQHARSVNAPMHRDERAFGIFSPIQKVHEVPVSELLASDEPLAEFLGVVKLMDDLWLKFMSPRSASDPLPGSYDFYRLNFEEFRSVPEERVLRYVEKAKRKLHDFRVETPDYVPFPPQSRPTKDFDSEEERQRVRTLLDEIESSDLIRKINPHFEGFTKLEDGSGWPSFVSDIEMDKWEVAMGRKLMLRDLLAEAGVRMLRILQSCDMNFRDDPDADPLDGFFGNVLVELYLEMALGEGEDLMLGQAYLLAPSNPFSAGMGHRIQGQPMKFGAKVARPRSLDEYDLKARNISRRNWQITRQFNVQLQSFPSDNVRKSVIQSYGSAVRAWLEEKRYAGFDHSDQEKLAAALKRFYSSPASDCLRPWKARGLLA</sequence>
<feature type="compositionally biased region" description="Acidic residues" evidence="1">
    <location>
        <begin position="172"/>
        <end position="185"/>
    </location>
</feature>
<organism evidence="2">
    <name type="scientific">Rhodotorula toruloides</name>
    <name type="common">Yeast</name>
    <name type="synonym">Rhodosporidium toruloides</name>
    <dbReference type="NCBI Taxonomy" id="5286"/>
    <lineage>
        <taxon>Eukaryota</taxon>
        <taxon>Fungi</taxon>
        <taxon>Dikarya</taxon>
        <taxon>Basidiomycota</taxon>
        <taxon>Pucciniomycotina</taxon>
        <taxon>Microbotryomycetes</taxon>
        <taxon>Sporidiobolales</taxon>
        <taxon>Sporidiobolaceae</taxon>
        <taxon>Rhodotorula</taxon>
    </lineage>
</organism>
<feature type="region of interest" description="Disordered" evidence="1">
    <location>
        <begin position="1"/>
        <end position="27"/>
    </location>
</feature>
<feature type="compositionally biased region" description="Acidic residues" evidence="1">
    <location>
        <begin position="102"/>
        <end position="113"/>
    </location>
</feature>
<name>A0A061AJ08_RHOTO</name>
<accession>A0A061AJ08</accession>
<reference evidence="2" key="1">
    <citation type="journal article" date="2014" name="Genome Announc.">
        <title>Draft genome sequence of Rhodosporidium toruloides CECT1137, an oleaginous yeast of biotechnological interest.</title>
        <authorList>
            <person name="Morin N."/>
            <person name="Calcas X."/>
            <person name="Devillers H."/>
            <person name="Durrens P."/>
            <person name="Sherman D.J."/>
            <person name="Nicaud J.-M."/>
            <person name="Neuveglise C."/>
        </authorList>
    </citation>
    <scope>NUCLEOTIDE SEQUENCE</scope>
    <source>
        <strain evidence="2">CECT1137</strain>
    </source>
</reference>
<feature type="region of interest" description="Disordered" evidence="1">
    <location>
        <begin position="155"/>
        <end position="187"/>
    </location>
</feature>
<feature type="compositionally biased region" description="Polar residues" evidence="1">
    <location>
        <begin position="114"/>
        <end position="125"/>
    </location>
</feature>
<feature type="compositionally biased region" description="Polar residues" evidence="1">
    <location>
        <begin position="9"/>
        <end position="27"/>
    </location>
</feature>
<dbReference type="EMBL" id="LK052937">
    <property type="protein sequence ID" value="CDR37113.1"/>
    <property type="molecule type" value="Genomic_DNA"/>
</dbReference>
<feature type="region of interest" description="Disordered" evidence="1">
    <location>
        <begin position="82"/>
        <end position="127"/>
    </location>
</feature>
<dbReference type="AlphaFoldDB" id="A0A061AJ08"/>
<evidence type="ECO:0000313" key="2">
    <source>
        <dbReference type="EMBL" id="CDR37113.1"/>
    </source>
</evidence>
<proteinExistence type="predicted"/>
<protein>
    <submittedName>
        <fullName evidence="2">RHTO0S02e10946g1_1</fullName>
    </submittedName>
</protein>
<dbReference type="OrthoDB" id="2532191at2759"/>
<evidence type="ECO:0000256" key="1">
    <source>
        <dbReference type="SAM" id="MobiDB-lite"/>
    </source>
</evidence>
<gene>
    <name evidence="2" type="ORF">RHTO0S_02e10946g</name>
</gene>